<evidence type="ECO:0008006" key="3">
    <source>
        <dbReference type="Google" id="ProtNLM"/>
    </source>
</evidence>
<dbReference type="Proteomes" id="UP000249061">
    <property type="component" value="Unassembled WGS sequence"/>
</dbReference>
<dbReference type="EMBL" id="QFQP01000024">
    <property type="protein sequence ID" value="PZR08645.1"/>
    <property type="molecule type" value="Genomic_DNA"/>
</dbReference>
<dbReference type="InterPro" id="IPR011043">
    <property type="entry name" value="Gal_Oxase/kelch_b-propeller"/>
</dbReference>
<evidence type="ECO:0000313" key="2">
    <source>
        <dbReference type="Proteomes" id="UP000249061"/>
    </source>
</evidence>
<evidence type="ECO:0000313" key="1">
    <source>
        <dbReference type="EMBL" id="PZR08645.1"/>
    </source>
</evidence>
<reference evidence="1 2" key="1">
    <citation type="submission" date="2017-08" db="EMBL/GenBank/DDBJ databases">
        <title>Infants hospitalized years apart are colonized by the same room-sourced microbial strains.</title>
        <authorList>
            <person name="Brooks B."/>
            <person name="Olm M.R."/>
            <person name="Firek B.A."/>
            <person name="Baker R."/>
            <person name="Thomas B.C."/>
            <person name="Morowitz M.J."/>
            <person name="Banfield J.F."/>
        </authorList>
    </citation>
    <scope>NUCLEOTIDE SEQUENCE [LARGE SCALE GENOMIC DNA]</scope>
    <source>
        <strain evidence="1">S2_003_000_R2_14</strain>
    </source>
</reference>
<gene>
    <name evidence="1" type="ORF">DI536_24385</name>
</gene>
<dbReference type="SUPFAM" id="SSF50965">
    <property type="entry name" value="Galactose oxidase, central domain"/>
    <property type="match status" value="2"/>
</dbReference>
<organism evidence="1 2">
    <name type="scientific">Archangium gephyra</name>
    <dbReference type="NCBI Taxonomy" id="48"/>
    <lineage>
        <taxon>Bacteria</taxon>
        <taxon>Pseudomonadati</taxon>
        <taxon>Myxococcota</taxon>
        <taxon>Myxococcia</taxon>
        <taxon>Myxococcales</taxon>
        <taxon>Cystobacterineae</taxon>
        <taxon>Archangiaceae</taxon>
        <taxon>Archangium</taxon>
    </lineage>
</organism>
<comment type="caution">
    <text evidence="1">The sequence shown here is derived from an EMBL/GenBank/DDBJ whole genome shotgun (WGS) entry which is preliminary data.</text>
</comment>
<dbReference type="Gene3D" id="2.60.40.10">
    <property type="entry name" value="Immunoglobulins"/>
    <property type="match status" value="1"/>
</dbReference>
<dbReference type="Gene3D" id="2.120.10.80">
    <property type="entry name" value="Kelch-type beta propeller"/>
    <property type="match status" value="1"/>
</dbReference>
<dbReference type="AlphaFoldDB" id="A0A2W5TB67"/>
<protein>
    <recommendedName>
        <fullName evidence="3">Abnormal spindle-like microcephaly-associated protein ASH domain-containing protein</fullName>
    </recommendedName>
</protein>
<dbReference type="InterPro" id="IPR013783">
    <property type="entry name" value="Ig-like_fold"/>
</dbReference>
<accession>A0A2W5TB67</accession>
<dbReference type="InterPro" id="IPR015915">
    <property type="entry name" value="Kelch-typ_b-propeller"/>
</dbReference>
<proteinExistence type="predicted"/>
<name>A0A2W5TB67_9BACT</name>
<dbReference type="PROSITE" id="PS51257">
    <property type="entry name" value="PROKAR_LIPOPROTEIN"/>
    <property type="match status" value="1"/>
</dbReference>
<sequence length="791" mass="87227">MRFLHTGLLLVVTLVACKPPEVTGLPDADVRVSDARVTFTPTYVGYRDEREVTFSNFGGRIADVALNVEPPFFVEPSNFQLTRGADQRVRVTFAPTATGLATAAMQGVALEGEGLAIPECGAATACTTSHFDGQQCVEENRPNGTGCETNCIVGQCNAGTCVGSINGCATNDACLVPTCDEQTGCGSAPRMCPEPASPCQVATCDSATGCGFADALDGTLCGDDDCFATQVNVCITGQCVLRPRPVTAQCSNRWVPNTFPGRSAFAMAYDVTRSRIVTFGGQTFDDTWTHDGTRWEQRLPVTSPSTRSQHAMTWDPLRKRVLLFGGRVGSTTLDETWEWDGSTWLRRHPTTSPPASSVRRALAWDHARGRAVLFLGANGTWEWDGNDWEQRATSGGSPGEGFSMSWDGNANRVVLFGGLLPSTQRFNTLWEWDGTAWTERVTPTVAPSPRYGAAMTWDQVRRKLVLFGGVDTVPLDDTWEWDGTSWLQRTPTMRPPTPLNGDMLFATARQRVVFIRGNDDSQWEWDGNDWTRVAKTQPRFRIDTALATDTVRRRVVLFGGNELNASAVLNDTWEWDGHVWWSRQPPTSPPPQSSHVMSFDAQRARTVLFSNSLGETWEWDGTTWLQLTPAASPSVEFTGYADAMAFDPVRAHTLLVRRNEAWTWDGTTWTAQTTPTGSPYCRSLAWDAVQQRLLLMNGSLWSWTGTDWNEHPSLGGCCPNMVTDPVRRRIVCVSTGSFPQPLLTAEWNGSAWTQLHPTTSPPFSSHVVTAWDPVRERVMAMVDGTVWHFLP</sequence>